<dbReference type="InterPro" id="IPR027417">
    <property type="entry name" value="P-loop_NTPase"/>
</dbReference>
<dbReference type="SMART" id="SM00487">
    <property type="entry name" value="DEXDc"/>
    <property type="match status" value="1"/>
</dbReference>
<evidence type="ECO:0000256" key="3">
    <source>
        <dbReference type="ARBA" id="ARBA00023125"/>
    </source>
</evidence>
<dbReference type="Pfam" id="PF00271">
    <property type="entry name" value="Helicase_C"/>
    <property type="match status" value="1"/>
</dbReference>
<sequence length="768" mass="84495">MQVHVYVVLDADGAQAYWTVAPEVDCAYWLGLGCKEAAERVVGAWRSGERRGGAVSVEGRSETDREGGARQSRGQLPGRQCLFWSKPIPLGRAVDLVEVWSIHARREWDKPAVVRALSEAVKQAYMADDEKADHGRTRAADPAWEATTEVKTSGDVQVFTAPYRTEFDIQALAVQACRLAAQLRGRALLTAELLALLEAADVGADGAAAAAGFRAAAPALQLAELLGLLRLGRALAPQRAPRSLLRRRASPGARPPEGRLRCLRCGSGEAHMRRTRCAACGRMCAYCEACLAMGRSRECGLLILGTPAAAQAPGQAPAQGDRAPSTPRNLGVPAMEARLAPWKLSPAQAAAAAEALRYIEAGEVRADERPFFKRWKSSWVNQLMRRLCGSIAAPKHMHSKHELDSSRIVSTASPFTSDYSAVPPRSFLLWAVTGAGKTEMIFPLVEACLQRGGHALIATPRRDVVLELDPRLRRAFPQETIVTLYGGSPQRWENGGITLATTHQLFRFQHAFELVVIDELDAFPYHGDPLLHYAAAKVCKPEGVTVLLSATPPAELQLAARRGRLPHVRVPVRFHRHPLPVPVYIPLPPVRQLVQMSRLPRRLEKAIHASVDRGAQLFIFVQQIRHIEPFVKQLRHAFPTIVIDGTSSKDEARGDKVRQFRECHIRLLVTTTILERGVTVPRSDVFIMDADGKLFDDASLVQMAGRAGRSKDDPAGKVYFFAPARNRAQQLAIRQIVSMNRLARRKGYLIQDAGAIHEPSDKKRRLNP</sequence>
<evidence type="ECO:0000313" key="7">
    <source>
        <dbReference type="EMBL" id="MFC0390412.1"/>
    </source>
</evidence>
<keyword evidence="1" id="KW-0547">Nucleotide-binding</keyword>
<gene>
    <name evidence="7" type="ORF">ACFFJ8_03375</name>
</gene>
<evidence type="ECO:0000259" key="5">
    <source>
        <dbReference type="PROSITE" id="PS51192"/>
    </source>
</evidence>
<dbReference type="SUPFAM" id="SSF52540">
    <property type="entry name" value="P-loop containing nucleoside triphosphate hydrolases"/>
    <property type="match status" value="1"/>
</dbReference>
<evidence type="ECO:0000256" key="2">
    <source>
        <dbReference type="ARBA" id="ARBA00022840"/>
    </source>
</evidence>
<dbReference type="InterPro" id="IPR011545">
    <property type="entry name" value="DEAD/DEAH_box_helicase_dom"/>
</dbReference>
<feature type="domain" description="Helicase C-terminal" evidence="6">
    <location>
        <begin position="602"/>
        <end position="756"/>
    </location>
</feature>
<comment type="caution">
    <text evidence="7">The sequence shown here is derived from an EMBL/GenBank/DDBJ whole genome shotgun (WGS) entry which is preliminary data.</text>
</comment>
<dbReference type="PROSITE" id="PS51192">
    <property type="entry name" value="HELICASE_ATP_BIND_1"/>
    <property type="match status" value="1"/>
</dbReference>
<keyword evidence="2" id="KW-0067">ATP-binding</keyword>
<evidence type="ECO:0000259" key="6">
    <source>
        <dbReference type="PROSITE" id="PS51194"/>
    </source>
</evidence>
<dbReference type="InterPro" id="IPR014001">
    <property type="entry name" value="Helicase_ATP-bd"/>
</dbReference>
<keyword evidence="8" id="KW-1185">Reference proteome</keyword>
<evidence type="ECO:0000256" key="1">
    <source>
        <dbReference type="ARBA" id="ARBA00022741"/>
    </source>
</evidence>
<dbReference type="Gene3D" id="3.40.50.300">
    <property type="entry name" value="P-loop containing nucleotide triphosphate hydrolases"/>
    <property type="match status" value="2"/>
</dbReference>
<proteinExistence type="predicted"/>
<dbReference type="SMART" id="SM00490">
    <property type="entry name" value="HELICc"/>
    <property type="match status" value="1"/>
</dbReference>
<accession>A0ABV6J4D2</accession>
<dbReference type="RefSeq" id="WP_379123635.1">
    <property type="nucleotide sequence ID" value="NZ_JBHLVF010000008.1"/>
</dbReference>
<dbReference type="Pfam" id="PF00270">
    <property type="entry name" value="DEAD"/>
    <property type="match status" value="1"/>
</dbReference>
<name>A0ABV6J4D2_9BACL</name>
<evidence type="ECO:0000313" key="8">
    <source>
        <dbReference type="Proteomes" id="UP001589818"/>
    </source>
</evidence>
<dbReference type="PANTHER" id="PTHR30580">
    <property type="entry name" value="PRIMOSOMAL PROTEIN N"/>
    <property type="match status" value="1"/>
</dbReference>
<keyword evidence="7" id="KW-0347">Helicase</keyword>
<organism evidence="7 8">
    <name type="scientific">Paenibacillus mendelii</name>
    <dbReference type="NCBI Taxonomy" id="206163"/>
    <lineage>
        <taxon>Bacteria</taxon>
        <taxon>Bacillati</taxon>
        <taxon>Bacillota</taxon>
        <taxon>Bacilli</taxon>
        <taxon>Bacillales</taxon>
        <taxon>Paenibacillaceae</taxon>
        <taxon>Paenibacillus</taxon>
    </lineage>
</organism>
<keyword evidence="3" id="KW-0238">DNA-binding</keyword>
<dbReference type="InterPro" id="IPR001650">
    <property type="entry name" value="Helicase_C-like"/>
</dbReference>
<evidence type="ECO:0000256" key="4">
    <source>
        <dbReference type="SAM" id="MobiDB-lite"/>
    </source>
</evidence>
<dbReference type="GO" id="GO:0004386">
    <property type="term" value="F:helicase activity"/>
    <property type="evidence" value="ECO:0007669"/>
    <property type="project" value="UniProtKB-KW"/>
</dbReference>
<dbReference type="PROSITE" id="PS51194">
    <property type="entry name" value="HELICASE_CTER"/>
    <property type="match status" value="1"/>
</dbReference>
<keyword evidence="7" id="KW-0378">Hydrolase</keyword>
<feature type="domain" description="Helicase ATP-binding" evidence="5">
    <location>
        <begin position="418"/>
        <end position="570"/>
    </location>
</feature>
<protein>
    <submittedName>
        <fullName evidence="7">Helicase-related protein</fullName>
    </submittedName>
</protein>
<feature type="region of interest" description="Disordered" evidence="4">
    <location>
        <begin position="52"/>
        <end position="74"/>
    </location>
</feature>
<dbReference type="PANTHER" id="PTHR30580:SF1">
    <property type="entry name" value="COMF OPERON PROTEIN 1"/>
    <property type="match status" value="1"/>
</dbReference>
<feature type="compositionally biased region" description="Basic and acidic residues" evidence="4">
    <location>
        <begin position="59"/>
        <end position="68"/>
    </location>
</feature>
<dbReference type="Proteomes" id="UP001589818">
    <property type="component" value="Unassembled WGS sequence"/>
</dbReference>
<reference evidence="7 8" key="1">
    <citation type="submission" date="2024-09" db="EMBL/GenBank/DDBJ databases">
        <authorList>
            <person name="Sun Q."/>
            <person name="Mori K."/>
        </authorList>
    </citation>
    <scope>NUCLEOTIDE SEQUENCE [LARGE SCALE GENOMIC DNA]</scope>
    <source>
        <strain evidence="7 8">CCM 4839</strain>
    </source>
</reference>
<dbReference type="EMBL" id="JBHLVF010000008">
    <property type="protein sequence ID" value="MFC0390412.1"/>
    <property type="molecule type" value="Genomic_DNA"/>
</dbReference>